<comment type="subcellular location">
    <subcellularLocation>
        <location evidence="1 4">Periplasm</location>
    </subcellularLocation>
</comment>
<name>A0A1W9KSE9_9BURK</name>
<feature type="domain" description="SAF" evidence="5">
    <location>
        <begin position="123"/>
        <end position="185"/>
    </location>
</feature>
<dbReference type="SMART" id="SM00858">
    <property type="entry name" value="SAF"/>
    <property type="match status" value="1"/>
</dbReference>
<evidence type="ECO:0000256" key="1">
    <source>
        <dbReference type="ARBA" id="ARBA00004418"/>
    </source>
</evidence>
<evidence type="ECO:0000256" key="3">
    <source>
        <dbReference type="ARBA" id="ARBA00022764"/>
    </source>
</evidence>
<dbReference type="AlphaFoldDB" id="A0A1W9KSE9"/>
<dbReference type="InterPro" id="IPR017585">
    <property type="entry name" value="SAF_FlgA"/>
</dbReference>
<keyword evidence="4" id="KW-1005">Bacterial flagellum biogenesis</keyword>
<keyword evidence="6" id="KW-0969">Cilium</keyword>
<dbReference type="Proteomes" id="UP000192505">
    <property type="component" value="Unassembled WGS sequence"/>
</dbReference>
<dbReference type="PANTHER" id="PTHR36307:SF1">
    <property type="entry name" value="FLAGELLA BASAL BODY P-RING FORMATION PROTEIN FLGA"/>
    <property type="match status" value="1"/>
</dbReference>
<keyword evidence="3 4" id="KW-0574">Periplasm</keyword>
<comment type="function">
    <text evidence="4">Involved in the assembly process of the P-ring formation. It may associate with FlgF on the rod constituting a structure essential for the P-ring assembly or may act as a modulator protein for the P-ring assembly.</text>
</comment>
<dbReference type="EMBL" id="MTEI01000012">
    <property type="protein sequence ID" value="OQW86900.1"/>
    <property type="molecule type" value="Genomic_DNA"/>
</dbReference>
<dbReference type="CDD" id="cd11614">
    <property type="entry name" value="SAF_CpaB_FlgA_like"/>
    <property type="match status" value="1"/>
</dbReference>
<dbReference type="PANTHER" id="PTHR36307">
    <property type="entry name" value="FLAGELLA BASAL BODY P-RING FORMATION PROTEIN FLGA"/>
    <property type="match status" value="1"/>
</dbReference>
<keyword evidence="2 4" id="KW-0732">Signal</keyword>
<accession>A0A1W9KSE9</accession>
<evidence type="ECO:0000256" key="2">
    <source>
        <dbReference type="ARBA" id="ARBA00022729"/>
    </source>
</evidence>
<organism evidence="6 7">
    <name type="scientific">Rhodoferax ferrireducens</name>
    <dbReference type="NCBI Taxonomy" id="192843"/>
    <lineage>
        <taxon>Bacteria</taxon>
        <taxon>Pseudomonadati</taxon>
        <taxon>Pseudomonadota</taxon>
        <taxon>Betaproteobacteria</taxon>
        <taxon>Burkholderiales</taxon>
        <taxon>Comamonadaceae</taxon>
        <taxon>Rhodoferax</taxon>
    </lineage>
</organism>
<feature type="chain" id="PRO_5011821057" description="Flagella basal body P-ring formation protein FlgA" evidence="4">
    <location>
        <begin position="31"/>
        <end position="247"/>
    </location>
</feature>
<protein>
    <recommendedName>
        <fullName evidence="4">Flagella basal body P-ring formation protein FlgA</fullName>
    </recommendedName>
</protein>
<evidence type="ECO:0000259" key="5">
    <source>
        <dbReference type="SMART" id="SM00858"/>
    </source>
</evidence>
<keyword evidence="6" id="KW-0966">Cell projection</keyword>
<gene>
    <name evidence="6" type="ORF">BWK72_15430</name>
</gene>
<dbReference type="Pfam" id="PF13144">
    <property type="entry name" value="ChapFlgA"/>
    <property type="match status" value="1"/>
</dbReference>
<sequence length="247" mass="26042">MAIQLVQLARSLCLAVAAGMLALGAGGVGAQTAEQPSDSQTIYAAAQRWLDNSLAQQGSDLPLRMEVEVGQLDWRLKLAPCQQVEPYLPPNTRLWGKARLGLRCVQGAIKWNVFLPITVKAMGPAWVIKGQVAPGTALKAADAMAMEVDWADNHSAIVANQADWVGKTATRLLSTGQALRQDMVKASQVFQTGAQVRVVATGPGFEIAGRAQALSAGVVGQSAMVKMDNGQVITGTVSDARTVKVVL</sequence>
<evidence type="ECO:0000256" key="4">
    <source>
        <dbReference type="RuleBase" id="RU362063"/>
    </source>
</evidence>
<dbReference type="GO" id="GO:0042597">
    <property type="term" value="C:periplasmic space"/>
    <property type="evidence" value="ECO:0007669"/>
    <property type="project" value="UniProtKB-SubCell"/>
</dbReference>
<dbReference type="Gene3D" id="3.90.1210.10">
    <property type="entry name" value="Antifreeze-like/N-acetylneuraminic acid synthase C-terminal domain"/>
    <property type="match status" value="1"/>
</dbReference>
<proteinExistence type="inferred from homology"/>
<comment type="caution">
    <text evidence="6">The sequence shown here is derived from an EMBL/GenBank/DDBJ whole genome shotgun (WGS) entry which is preliminary data.</text>
</comment>
<dbReference type="InterPro" id="IPR013974">
    <property type="entry name" value="SAF"/>
</dbReference>
<dbReference type="InterPro" id="IPR041231">
    <property type="entry name" value="FlgA_N"/>
</dbReference>
<comment type="similarity">
    <text evidence="4">Belongs to the FlgA family.</text>
</comment>
<dbReference type="GO" id="GO:0044780">
    <property type="term" value="P:bacterial-type flagellum assembly"/>
    <property type="evidence" value="ECO:0007669"/>
    <property type="project" value="InterPro"/>
</dbReference>
<evidence type="ECO:0000313" key="6">
    <source>
        <dbReference type="EMBL" id="OQW86900.1"/>
    </source>
</evidence>
<dbReference type="Pfam" id="PF17656">
    <property type="entry name" value="ChapFlgA_N"/>
    <property type="match status" value="1"/>
</dbReference>
<keyword evidence="6" id="KW-0282">Flagellum</keyword>
<reference evidence="6 7" key="1">
    <citation type="submission" date="2017-01" db="EMBL/GenBank/DDBJ databases">
        <title>Novel large sulfur bacteria in the metagenomes of groundwater-fed chemosynthetic microbial mats in the Lake Huron basin.</title>
        <authorList>
            <person name="Sharrar A.M."/>
            <person name="Flood B.E."/>
            <person name="Bailey J.V."/>
            <person name="Jones D.S."/>
            <person name="Biddanda B."/>
            <person name="Ruberg S.A."/>
            <person name="Marcus D.N."/>
            <person name="Dick G.J."/>
        </authorList>
    </citation>
    <scope>NUCLEOTIDE SEQUENCE [LARGE SCALE GENOMIC DNA]</scope>
    <source>
        <strain evidence="6">A7</strain>
    </source>
</reference>
<dbReference type="NCBIfam" id="TIGR03170">
    <property type="entry name" value="flgA_cterm"/>
    <property type="match status" value="1"/>
</dbReference>
<dbReference type="Gene3D" id="2.30.30.760">
    <property type="match status" value="1"/>
</dbReference>
<dbReference type="InterPro" id="IPR039246">
    <property type="entry name" value="Flagellar_FlgA"/>
</dbReference>
<evidence type="ECO:0000313" key="7">
    <source>
        <dbReference type="Proteomes" id="UP000192505"/>
    </source>
</evidence>
<feature type="signal peptide" evidence="4">
    <location>
        <begin position="1"/>
        <end position="30"/>
    </location>
</feature>